<dbReference type="GeneID" id="30981325"/>
<evidence type="ECO:0000256" key="2">
    <source>
        <dbReference type="ARBA" id="ARBA00010937"/>
    </source>
</evidence>
<name>A0A1E4SR31_9ASCO</name>
<dbReference type="GO" id="GO:0005669">
    <property type="term" value="C:transcription factor TFIID complex"/>
    <property type="evidence" value="ECO:0007669"/>
    <property type="project" value="InterPro"/>
</dbReference>
<evidence type="ECO:0000256" key="9">
    <source>
        <dbReference type="SAM" id="MobiDB-lite"/>
    </source>
</evidence>
<dbReference type="FunFam" id="1.10.390.10:FF:000011">
    <property type="entry name" value="Transcription initiation factor TFIID subunit"/>
    <property type="match status" value="1"/>
</dbReference>
<feature type="compositionally biased region" description="Polar residues" evidence="9">
    <location>
        <begin position="1285"/>
        <end position="1298"/>
    </location>
</feature>
<feature type="compositionally biased region" description="Basic and acidic residues" evidence="9">
    <location>
        <begin position="297"/>
        <end position="307"/>
    </location>
</feature>
<dbReference type="InterPro" id="IPR042097">
    <property type="entry name" value="Aminopeptidase_N-like_N_sf"/>
</dbReference>
<dbReference type="SUPFAM" id="SSF63737">
    <property type="entry name" value="Leukotriene A4 hydrolase N-terminal domain"/>
    <property type="match status" value="1"/>
</dbReference>
<dbReference type="OrthoDB" id="308861at2759"/>
<dbReference type="SUPFAM" id="SSF55486">
    <property type="entry name" value="Metalloproteases ('zincins'), catalytic domain"/>
    <property type="match status" value="1"/>
</dbReference>
<feature type="compositionally biased region" description="Basic residues" evidence="9">
    <location>
        <begin position="1655"/>
        <end position="1665"/>
    </location>
</feature>
<dbReference type="CDD" id="cd09839">
    <property type="entry name" value="M1_like_TAF2"/>
    <property type="match status" value="1"/>
</dbReference>
<evidence type="ECO:0000256" key="4">
    <source>
        <dbReference type="ARBA" id="ARBA00023015"/>
    </source>
</evidence>
<dbReference type="Pfam" id="PF25577">
    <property type="entry name" value="TPR_TAF2_C"/>
    <property type="match status" value="1"/>
</dbReference>
<accession>A0A1E4SR31</accession>
<dbReference type="Proteomes" id="UP000094285">
    <property type="component" value="Unassembled WGS sequence"/>
</dbReference>
<proteinExistence type="inferred from homology"/>
<dbReference type="GO" id="GO:0000976">
    <property type="term" value="F:transcription cis-regulatory region binding"/>
    <property type="evidence" value="ECO:0007669"/>
    <property type="project" value="TreeGrafter"/>
</dbReference>
<feature type="compositionally biased region" description="Pro residues" evidence="9">
    <location>
        <begin position="1352"/>
        <end position="1367"/>
    </location>
</feature>
<dbReference type="Pfam" id="PF25316">
    <property type="entry name" value="TAF2_3rd"/>
    <property type="match status" value="1"/>
</dbReference>
<dbReference type="EMBL" id="KV453909">
    <property type="protein sequence ID" value="ODV81976.1"/>
    <property type="molecule type" value="Genomic_DNA"/>
</dbReference>
<evidence type="ECO:0000256" key="7">
    <source>
        <dbReference type="ARBA" id="ARBA00025346"/>
    </source>
</evidence>
<dbReference type="InterPro" id="IPR037813">
    <property type="entry name" value="TAF2"/>
</dbReference>
<feature type="region of interest" description="Disordered" evidence="9">
    <location>
        <begin position="290"/>
        <end position="324"/>
    </location>
</feature>
<feature type="compositionally biased region" description="Acidic residues" evidence="9">
    <location>
        <begin position="308"/>
        <end position="324"/>
    </location>
</feature>
<feature type="region of interest" description="Disordered" evidence="9">
    <location>
        <begin position="1"/>
        <end position="35"/>
    </location>
</feature>
<evidence type="ECO:0000256" key="5">
    <source>
        <dbReference type="ARBA" id="ARBA00023163"/>
    </source>
</evidence>
<comment type="subcellular location">
    <subcellularLocation>
        <location evidence="1">Nucleus</location>
    </subcellularLocation>
</comment>
<keyword evidence="5" id="KW-0804">Transcription</keyword>
<feature type="compositionally biased region" description="Polar residues" evidence="9">
    <location>
        <begin position="1526"/>
        <end position="1540"/>
    </location>
</feature>
<dbReference type="PANTHER" id="PTHR15137">
    <property type="entry name" value="TRANSCRIPTION INITIATION FACTOR TFIID"/>
    <property type="match status" value="1"/>
</dbReference>
<feature type="compositionally biased region" description="Basic and acidic residues" evidence="9">
    <location>
        <begin position="1640"/>
        <end position="1654"/>
    </location>
</feature>
<dbReference type="PANTHER" id="PTHR15137:SF9">
    <property type="entry name" value="TRANSCRIPTION INITIATION FACTOR TFIID SUBUNIT 2"/>
    <property type="match status" value="1"/>
</dbReference>
<organism evidence="12 13">
    <name type="scientific">Suhomyces tanzawaensis NRRL Y-17324</name>
    <dbReference type="NCBI Taxonomy" id="984487"/>
    <lineage>
        <taxon>Eukaryota</taxon>
        <taxon>Fungi</taxon>
        <taxon>Dikarya</taxon>
        <taxon>Ascomycota</taxon>
        <taxon>Saccharomycotina</taxon>
        <taxon>Pichiomycetes</taxon>
        <taxon>Debaryomycetaceae</taxon>
        <taxon>Suhomyces</taxon>
    </lineage>
</organism>
<dbReference type="Gene3D" id="2.60.40.1730">
    <property type="entry name" value="tricorn interacting facor f3 domain"/>
    <property type="match status" value="1"/>
</dbReference>
<evidence type="ECO:0000256" key="8">
    <source>
        <dbReference type="ARBA" id="ARBA00076306"/>
    </source>
</evidence>
<feature type="compositionally biased region" description="Basic and acidic residues" evidence="9">
    <location>
        <begin position="1479"/>
        <end position="1488"/>
    </location>
</feature>
<feature type="domain" description="Transcription initiation factor TFIID subunit 2 TPR repeats" evidence="11">
    <location>
        <begin position="811"/>
        <end position="1121"/>
    </location>
</feature>
<feature type="region of interest" description="Disordered" evidence="9">
    <location>
        <begin position="1285"/>
        <end position="1373"/>
    </location>
</feature>
<dbReference type="GO" id="GO:0016251">
    <property type="term" value="F:RNA polymerase II general transcription initiation factor activity"/>
    <property type="evidence" value="ECO:0007669"/>
    <property type="project" value="TreeGrafter"/>
</dbReference>
<evidence type="ECO:0000256" key="6">
    <source>
        <dbReference type="ARBA" id="ARBA00023242"/>
    </source>
</evidence>
<feature type="compositionally biased region" description="Polar residues" evidence="9">
    <location>
        <begin position="1"/>
        <end position="13"/>
    </location>
</feature>
<keyword evidence="13" id="KW-1185">Reference proteome</keyword>
<evidence type="ECO:0000256" key="3">
    <source>
        <dbReference type="ARBA" id="ARBA00017363"/>
    </source>
</evidence>
<evidence type="ECO:0000313" key="13">
    <source>
        <dbReference type="Proteomes" id="UP000094285"/>
    </source>
</evidence>
<dbReference type="Gene3D" id="1.10.390.10">
    <property type="entry name" value="Neutral Protease Domain 2"/>
    <property type="match status" value="1"/>
</dbReference>
<comment type="similarity">
    <text evidence="2">Belongs to the TAF2 family.</text>
</comment>
<feature type="domain" description="Transcription initiation factor TFIID subunit 2 Ig-like" evidence="10">
    <location>
        <begin position="644"/>
        <end position="809"/>
    </location>
</feature>
<feature type="compositionally biased region" description="Low complexity" evidence="9">
    <location>
        <begin position="1589"/>
        <end position="1603"/>
    </location>
</feature>
<reference evidence="13" key="1">
    <citation type="submission" date="2016-05" db="EMBL/GenBank/DDBJ databases">
        <title>Comparative genomics of biotechnologically important yeasts.</title>
        <authorList>
            <consortium name="DOE Joint Genome Institute"/>
            <person name="Riley R."/>
            <person name="Haridas S."/>
            <person name="Wolfe K.H."/>
            <person name="Lopes M.R."/>
            <person name="Hittinger C.T."/>
            <person name="Goker M."/>
            <person name="Salamov A."/>
            <person name="Wisecaver J."/>
            <person name="Long T.M."/>
            <person name="Aerts A.L."/>
            <person name="Barry K."/>
            <person name="Choi C."/>
            <person name="Clum A."/>
            <person name="Coughlan A.Y."/>
            <person name="Deshpande S."/>
            <person name="Douglass A.P."/>
            <person name="Hanson S.J."/>
            <person name="Klenk H.-P."/>
            <person name="Labutti K."/>
            <person name="Lapidus A."/>
            <person name="Lindquist E."/>
            <person name="Lipzen A."/>
            <person name="Meier-Kolthoff J.P."/>
            <person name="Ohm R.A."/>
            <person name="Otillar R.P."/>
            <person name="Pangilinan J."/>
            <person name="Peng Y."/>
            <person name="Rokas A."/>
            <person name="Rosa C.A."/>
            <person name="Scheuner C."/>
            <person name="Sibirny A.A."/>
            <person name="Slot J.C."/>
            <person name="Stielow J.B."/>
            <person name="Sun H."/>
            <person name="Kurtzman C.P."/>
            <person name="Blackwell M."/>
            <person name="Grigoriev I.V."/>
            <person name="Jeffries T.W."/>
        </authorList>
    </citation>
    <scope>NUCLEOTIDE SEQUENCE [LARGE SCALE GENOMIC DNA]</scope>
    <source>
        <strain evidence="13">NRRL Y-17324</strain>
    </source>
</reference>
<dbReference type="GO" id="GO:0006367">
    <property type="term" value="P:transcription initiation at RNA polymerase II promoter"/>
    <property type="evidence" value="ECO:0007669"/>
    <property type="project" value="TreeGrafter"/>
</dbReference>
<dbReference type="GO" id="GO:0003682">
    <property type="term" value="F:chromatin binding"/>
    <property type="evidence" value="ECO:0007669"/>
    <property type="project" value="TreeGrafter"/>
</dbReference>
<evidence type="ECO:0000259" key="10">
    <source>
        <dbReference type="Pfam" id="PF25316"/>
    </source>
</evidence>
<keyword evidence="6" id="KW-0539">Nucleus</keyword>
<evidence type="ECO:0000259" key="11">
    <source>
        <dbReference type="Pfam" id="PF25577"/>
    </source>
</evidence>
<protein>
    <recommendedName>
        <fullName evidence="3">Transcription initiation factor TFIID subunit 2</fullName>
    </recommendedName>
    <alternativeName>
        <fullName evidence="8">TBP-associated factor 2</fullName>
    </alternativeName>
</protein>
<dbReference type="RefSeq" id="XP_020067098.1">
    <property type="nucleotide sequence ID" value="XM_020207188.1"/>
</dbReference>
<evidence type="ECO:0000256" key="1">
    <source>
        <dbReference type="ARBA" id="ARBA00004123"/>
    </source>
</evidence>
<dbReference type="InterPro" id="IPR057345">
    <property type="entry name" value="Ig-like_TAF2"/>
</dbReference>
<evidence type="ECO:0000313" key="12">
    <source>
        <dbReference type="EMBL" id="ODV81976.1"/>
    </source>
</evidence>
<comment type="function">
    <text evidence="7">Functions as a component of the DNA-binding general transcription factor complex TFIID. Binding of TFIID to a promoter (with or without TATA element) is the initial step in pre-initiation complex (PIC) formation. TFIID plays a key role in the regulation of gene expression by RNA polymerase II through different activities such as transcription activator interaction, core promoter recognition and selectivity, TFIIA and TFIIB interaction, chromatin modification (histone acetylation by TAF1), facilitation of DNA opening and initiation of transcription.</text>
</comment>
<dbReference type="InterPro" id="IPR027268">
    <property type="entry name" value="Peptidase_M4/M1_CTD_sf"/>
</dbReference>
<feature type="compositionally biased region" description="Basic and acidic residues" evidence="9">
    <location>
        <begin position="1624"/>
        <end position="1633"/>
    </location>
</feature>
<gene>
    <name evidence="12" type="ORF">CANTADRAFT_24685</name>
</gene>
<sequence>MPSTHLESASNFGTPRANGQIHTPRNHKVSRSKGQSLLTQPLRIGYQKVNIDVDLQEQKIIGATELTVLPMSSQLRSVKLDCREMTIKDIYINNSRTINYIYKDMLYINDEKYATSGQAVNLFDLYNSDVDIYQHHLLRQKLNYIFGEIDWEARDSFGNTEELTILLPDNLKLELTGITSALTPSGHANTTTPLHLKSKSTHNDTYTPIHIKIEYEAVNCKNGVNFITPKNQDKKSWHAYTTNSAYNISTSSWVPCIDNLWERYIWSIEVNIPRTIKDIGNTRIIGAHDPRRRRRRKDGETQQRNDDEVNEVDDNDNDDDDDDDSNYDLVVCSGDFNNIKETPHPIDLSKKVVSWSIFNPVCAHHVGWTIGCFESFTLAENEDEEDEEMDYLKQSDDVDKDTSKSPVIIYALHDQVDLARNTCIFANKAMDFFVKEFGSYPFSSYAIVFVSKSASACNSFAGLSIVDDTMLYPPDIIEPIFKSTETILESIASQWSGINIVPQTFNDIWCTLGIAKYMSFQYLKKLMGNNYYRFKIKTSIDTIVKEDIGQKPLASQFFRYPICDDDLSFVRLKAPVVLFILDRRMTKTDKSFGLSRVLPKLFLQAISGDLQNSTLTTQHFQYVCEKVNRNKLEIFFKQWVFGVGTPIFNIVQKFNKKRGVIEMIIRQTQHQETKKVRPKPNKFINDSISYLENEPLYPVQPVFLGPMTIRVHESDGSPYEHIVDLKEGQTKIEIQYNSKFKRLKKVKEEMGEVGNTFRKLGDILDSPEEKAKWDLADWIRYEEDILNEPFEWIRVDVDFEWIAKFNMKQSDYMYGSQLQYDKDLEAQYEAIKYFGEIEKPGKVHCSALVRTILDKRYHYGVRIEAARALVSSSNPENNLAGLGYLLKAYKELFCFKGSSIPLSNDFGDFGDFFVKKEVPMILSQVRDSEGNVPIEIKDLLLNLIRFNENSNNQFQDCFYVSSLIESLTNCIVGGENSGQSVDESLNVNGPLSAIDFSLSGSRSLETPSPRDFPLVVVHELNRLHKLDQWTHSYHSVISKTCLHQKVRLCNHGTLKISFEDLLYYTLDKYDYDIRIEAFRGLLILGGLKNSSVLAYFLKTCLLETSGSYFRSQLISLLTEAICVAAIEGTPSTLDDEEFKPYDKLTGSTTKVSTNLTNMVIIEDGSNNEMDSKRDTFARATLNGAIEILRRDYSIGRGLKNVLWELIHSSQLSIIERRDVFSICQVLYREIDKFVVKISVPHVPVQELKKKIVLKYLGEGKIMIKREGRFKIQLLNRKLTTQTKANLRADTSATQSTTEPKLKLSLGAKQALKRASKKPKAAEDYTTQDEPAFVDSLPSKAPTSSSRRQPITKPAPVPGPPAVTPPPLTASKSTRLDPMVTFDDKFKIKITLRNKKLPVVAPVEIPADAVPVKVGRSSVLVNGSKVTFSLKGAYKSKLRDLVPVEVPDVPKAAHRYVKILTKNKTVSLSATPFPDASEIRSEAKVKAEPESESSYTPAKANRGKSLEPQLAELASPSKRGTAKAILTSPNKSHGNSKSVQVSPAKAKTPSLASPIKTKSSSVPDSSKKIRTKSPLVEPEIKTEKALTPFSRSGSPFSQSPSASSVKKKKTKIYIHSGDSKSLTPTDKEVSEKNGENSGDLAKADPPEEQAKDKPKLGIKLKLNLKR</sequence>
<dbReference type="STRING" id="984487.A0A1E4SR31"/>
<dbReference type="InterPro" id="IPR057991">
    <property type="entry name" value="TPR_TAF2_C"/>
</dbReference>
<feature type="region of interest" description="Disordered" evidence="9">
    <location>
        <begin position="1479"/>
        <end position="1665"/>
    </location>
</feature>
<keyword evidence="4" id="KW-0805">Transcription regulation</keyword>